<dbReference type="InterPro" id="IPR003959">
    <property type="entry name" value="ATPase_AAA_core"/>
</dbReference>
<reference evidence="2 3" key="1">
    <citation type="submission" date="2019-04" db="EMBL/GenBank/DDBJ databases">
        <title>Draft genome sequence data and analysis of a Fermenting Bacterium, Geotoga petraea strain HO-Geo1, isolated from heavy-oil petroleum reservoir in Russia.</title>
        <authorList>
            <person name="Grouzdev D.S."/>
            <person name="Semenova E.M."/>
            <person name="Sokolova D.S."/>
            <person name="Tourova T.P."/>
            <person name="Poltaraus A.B."/>
            <person name="Nazina T.N."/>
        </authorList>
    </citation>
    <scope>NUCLEOTIDE SEQUENCE [LARGE SCALE GENOMIC DNA]</scope>
    <source>
        <strain evidence="2 3">HO-Geo1</strain>
    </source>
</reference>
<dbReference type="PANTHER" id="PTHR40396:SF1">
    <property type="entry name" value="ATPASE AAA-TYPE CORE DOMAIN-CONTAINING PROTEIN"/>
    <property type="match status" value="1"/>
</dbReference>
<feature type="domain" description="ATPase AAA-type core" evidence="1">
    <location>
        <begin position="44"/>
        <end position="358"/>
    </location>
</feature>
<dbReference type="PANTHER" id="PTHR40396">
    <property type="entry name" value="ATPASE-LIKE PROTEIN"/>
    <property type="match status" value="1"/>
</dbReference>
<evidence type="ECO:0000313" key="2">
    <source>
        <dbReference type="EMBL" id="TGG86970.1"/>
    </source>
</evidence>
<organism evidence="2 3">
    <name type="scientific">Geotoga petraea</name>
    <dbReference type="NCBI Taxonomy" id="28234"/>
    <lineage>
        <taxon>Bacteria</taxon>
        <taxon>Thermotogati</taxon>
        <taxon>Thermotogota</taxon>
        <taxon>Thermotogae</taxon>
        <taxon>Petrotogales</taxon>
        <taxon>Petrotogaceae</taxon>
        <taxon>Geotoga</taxon>
    </lineage>
</organism>
<dbReference type="InterPro" id="IPR027417">
    <property type="entry name" value="P-loop_NTPase"/>
</dbReference>
<dbReference type="RefSeq" id="WP_135403119.1">
    <property type="nucleotide sequence ID" value="NZ_SRME01000006.1"/>
</dbReference>
<name>A0A4Z0VYT4_9BACT</name>
<protein>
    <submittedName>
        <fullName evidence="2">ATP-binding protein</fullName>
    </submittedName>
</protein>
<proteinExistence type="predicted"/>
<evidence type="ECO:0000313" key="3">
    <source>
        <dbReference type="Proteomes" id="UP000297288"/>
    </source>
</evidence>
<keyword evidence="2" id="KW-0067">ATP-binding</keyword>
<dbReference type="Pfam" id="PF13304">
    <property type="entry name" value="AAA_21"/>
    <property type="match status" value="1"/>
</dbReference>
<gene>
    <name evidence="2" type="ORF">E4650_08920</name>
</gene>
<dbReference type="GO" id="GO:0016887">
    <property type="term" value="F:ATP hydrolysis activity"/>
    <property type="evidence" value="ECO:0007669"/>
    <property type="project" value="InterPro"/>
</dbReference>
<sequence>MIIDFSFKNFRSFRDLTTLSMEAAYSNKNTTFESEKYKLLKTAAIYGPNAGGKSNFFKAFSFFKFFILESATRFQVDDLIPVEKFKLDKISKQEPVEFEFRFLIDNYYYRYGFSINNNTVEEEWLYHRPKGREARIFERSNGEFIRGKDFMEGKDVEEKTKPNTLFLSSLSQWNSKTAKRILEFIKNINILNTSTAIGPLITIDLIDKGEITKDDVLDFLKLSDFGINDFNIENKELDFSKLPKGIQELIKNSNPDEFKIPDKYYSTKITPVHFSYDNNEKSSQILDFEKEESEGTKKFFSLIGPFLATLKRGGVLLIDELDTSIHPLLLDKIIDLFNSEYNKNNAQLIFSTHNTRILKNQTLNKDNIWFATKNKYGASELFSLLEIKNVRRSGNFENEYLSGRYGAIPYINDILDRVDVDIDG</sequence>
<dbReference type="AlphaFoldDB" id="A0A4Z0VYT4"/>
<keyword evidence="2" id="KW-0547">Nucleotide-binding</keyword>
<dbReference type="SUPFAM" id="SSF52540">
    <property type="entry name" value="P-loop containing nucleoside triphosphate hydrolases"/>
    <property type="match status" value="1"/>
</dbReference>
<dbReference type="Gene3D" id="3.40.50.300">
    <property type="entry name" value="P-loop containing nucleotide triphosphate hydrolases"/>
    <property type="match status" value="1"/>
</dbReference>
<comment type="caution">
    <text evidence="2">The sequence shown here is derived from an EMBL/GenBank/DDBJ whole genome shotgun (WGS) entry which is preliminary data.</text>
</comment>
<evidence type="ECO:0000259" key="1">
    <source>
        <dbReference type="Pfam" id="PF13304"/>
    </source>
</evidence>
<dbReference type="Proteomes" id="UP000297288">
    <property type="component" value="Unassembled WGS sequence"/>
</dbReference>
<dbReference type="EMBL" id="SRME01000006">
    <property type="protein sequence ID" value="TGG86970.1"/>
    <property type="molecule type" value="Genomic_DNA"/>
</dbReference>
<accession>A0A4Z0VYT4</accession>
<dbReference type="OrthoDB" id="9809324at2"/>
<dbReference type="GO" id="GO:0005524">
    <property type="term" value="F:ATP binding"/>
    <property type="evidence" value="ECO:0007669"/>
    <property type="project" value="UniProtKB-KW"/>
</dbReference>